<keyword evidence="3" id="KW-0472">Membrane</keyword>
<evidence type="ECO:0000256" key="3">
    <source>
        <dbReference type="SAM" id="Phobius"/>
    </source>
</evidence>
<dbReference type="GO" id="GO:0005524">
    <property type="term" value="F:ATP binding"/>
    <property type="evidence" value="ECO:0007669"/>
    <property type="project" value="UniProtKB-KW"/>
</dbReference>
<organism evidence="4 5">
    <name type="scientific">Dichanthelium oligosanthes</name>
    <dbReference type="NCBI Taxonomy" id="888268"/>
    <lineage>
        <taxon>Eukaryota</taxon>
        <taxon>Viridiplantae</taxon>
        <taxon>Streptophyta</taxon>
        <taxon>Embryophyta</taxon>
        <taxon>Tracheophyta</taxon>
        <taxon>Spermatophyta</taxon>
        <taxon>Magnoliopsida</taxon>
        <taxon>Liliopsida</taxon>
        <taxon>Poales</taxon>
        <taxon>Poaceae</taxon>
        <taxon>PACMAD clade</taxon>
        <taxon>Panicoideae</taxon>
        <taxon>Panicodae</taxon>
        <taxon>Paniceae</taxon>
        <taxon>Dichantheliinae</taxon>
        <taxon>Dichanthelium</taxon>
    </lineage>
</organism>
<dbReference type="OrthoDB" id="695988at2759"/>
<reference evidence="4 5" key="1">
    <citation type="submission" date="2016-09" db="EMBL/GenBank/DDBJ databases">
        <title>The draft genome of Dichanthelium oligosanthes: A C3 panicoid grass species.</title>
        <authorList>
            <person name="Studer A.J."/>
            <person name="Schnable J.C."/>
            <person name="Brutnell T.P."/>
        </authorList>
    </citation>
    <scope>NUCLEOTIDE SEQUENCE [LARGE SCALE GENOMIC DNA]</scope>
    <source>
        <strain evidence="5">cv. Kellogg 1175</strain>
        <tissue evidence="4">Leaf</tissue>
    </source>
</reference>
<dbReference type="GO" id="GO:0140662">
    <property type="term" value="F:ATP-dependent protein folding chaperone"/>
    <property type="evidence" value="ECO:0007669"/>
    <property type="project" value="InterPro"/>
</dbReference>
<keyword evidence="1" id="KW-0547">Nucleotide-binding</keyword>
<evidence type="ECO:0000313" key="5">
    <source>
        <dbReference type="Proteomes" id="UP000095767"/>
    </source>
</evidence>
<keyword evidence="2" id="KW-0067">ATP-binding</keyword>
<keyword evidence="3" id="KW-1133">Transmembrane helix</keyword>
<dbReference type="EMBL" id="LWDX02022719">
    <property type="protein sequence ID" value="OEL31768.1"/>
    <property type="molecule type" value="Genomic_DNA"/>
</dbReference>
<dbReference type="Proteomes" id="UP000095767">
    <property type="component" value="Unassembled WGS sequence"/>
</dbReference>
<dbReference type="InterPro" id="IPR013126">
    <property type="entry name" value="Hsp_70_fam"/>
</dbReference>
<evidence type="ECO:0000313" key="4">
    <source>
        <dbReference type="EMBL" id="OEL31768.1"/>
    </source>
</evidence>
<feature type="transmembrane region" description="Helical" evidence="3">
    <location>
        <begin position="20"/>
        <end position="42"/>
    </location>
</feature>
<sequence>MEVEASRERFHYLVATDRRIAATLQALIFVCLLAAASGLQILHHDPSVYADSTPKQFRYRPGAAIVIDLGNNNSCVAGYVVAGKTEKMFQHCIPSWVAFTDDGAALVGEAAKNHAKAHPDAAIFGFKRLLGLR</sequence>
<protein>
    <submittedName>
        <fullName evidence="4">Uncharacterized protein</fullName>
    </submittedName>
</protein>
<dbReference type="AlphaFoldDB" id="A0A1E5W371"/>
<dbReference type="STRING" id="888268.A0A1E5W371"/>
<keyword evidence="5" id="KW-1185">Reference proteome</keyword>
<comment type="caution">
    <text evidence="4">The sequence shown here is derived from an EMBL/GenBank/DDBJ whole genome shotgun (WGS) entry which is preliminary data.</text>
</comment>
<evidence type="ECO:0000256" key="2">
    <source>
        <dbReference type="ARBA" id="ARBA00022840"/>
    </source>
</evidence>
<dbReference type="PRINTS" id="PR00301">
    <property type="entry name" value="HEATSHOCK70"/>
</dbReference>
<dbReference type="Pfam" id="PF00012">
    <property type="entry name" value="HSP70"/>
    <property type="match status" value="1"/>
</dbReference>
<dbReference type="Gene3D" id="3.30.420.40">
    <property type="match status" value="1"/>
</dbReference>
<proteinExistence type="predicted"/>
<accession>A0A1E5W371</accession>
<dbReference type="SUPFAM" id="SSF53067">
    <property type="entry name" value="Actin-like ATPase domain"/>
    <property type="match status" value="1"/>
</dbReference>
<evidence type="ECO:0000256" key="1">
    <source>
        <dbReference type="ARBA" id="ARBA00022741"/>
    </source>
</evidence>
<dbReference type="InterPro" id="IPR043129">
    <property type="entry name" value="ATPase_NBD"/>
</dbReference>
<gene>
    <name evidence="4" type="ORF">BAE44_0007215</name>
</gene>
<keyword evidence="3" id="KW-0812">Transmembrane</keyword>
<name>A0A1E5W371_9POAL</name>